<dbReference type="InterPro" id="IPR017853">
    <property type="entry name" value="GH"/>
</dbReference>
<dbReference type="EMBL" id="LXFE01002552">
    <property type="protein sequence ID" value="OLL22948.1"/>
    <property type="molecule type" value="Genomic_DNA"/>
</dbReference>
<dbReference type="GO" id="GO:0009986">
    <property type="term" value="C:cell surface"/>
    <property type="evidence" value="ECO:0007669"/>
    <property type="project" value="TreeGrafter"/>
</dbReference>
<dbReference type="PANTHER" id="PTHR16631:SF26">
    <property type="entry name" value="GLUCAN 1,3-BETA-GLUCOSIDASE"/>
    <property type="match status" value="1"/>
</dbReference>
<dbReference type="STRING" id="1198029.A0A1U7LJY9"/>
<comment type="subcellular location">
    <subcellularLocation>
        <location evidence="1">Secreted</location>
        <location evidence="1">Cell wall</location>
    </subcellularLocation>
</comment>
<dbReference type="OrthoDB" id="77201at2759"/>
<keyword evidence="4" id="KW-0964">Secreted</keyword>
<evidence type="ECO:0000256" key="8">
    <source>
        <dbReference type="ARBA" id="ARBA00023295"/>
    </source>
</evidence>
<gene>
    <name evidence="13" type="ORF">NEOLI_004547</name>
</gene>
<keyword evidence="3" id="KW-0134">Cell wall</keyword>
<evidence type="ECO:0000313" key="14">
    <source>
        <dbReference type="Proteomes" id="UP000186594"/>
    </source>
</evidence>
<dbReference type="EC" id="3.2.1.58" evidence="10"/>
<accession>A0A1U7LJY9</accession>
<comment type="similarity">
    <text evidence="2 12">Belongs to the glycosyl hydrolase 17 family.</text>
</comment>
<dbReference type="GO" id="GO:0005576">
    <property type="term" value="C:extracellular region"/>
    <property type="evidence" value="ECO:0007669"/>
    <property type="project" value="TreeGrafter"/>
</dbReference>
<evidence type="ECO:0000256" key="4">
    <source>
        <dbReference type="ARBA" id="ARBA00022525"/>
    </source>
</evidence>
<evidence type="ECO:0000256" key="6">
    <source>
        <dbReference type="ARBA" id="ARBA00022801"/>
    </source>
</evidence>
<evidence type="ECO:0000256" key="10">
    <source>
        <dbReference type="ARBA" id="ARBA00038929"/>
    </source>
</evidence>
<keyword evidence="14" id="KW-1185">Reference proteome</keyword>
<evidence type="ECO:0000256" key="12">
    <source>
        <dbReference type="RuleBase" id="RU004335"/>
    </source>
</evidence>
<dbReference type="OMA" id="WVWITET"/>
<sequence length="346" mass="38066">MWLLDDSYCVQDALPFTRSLLSCSSFKRTPFRCYATPTSSTMKFICTITIFLVVASAKILGFNLGQGKPDGSCKTLEDYVTDFNAIDEQYRVIKSFGIFDPCQGNSLSLLLDAAKKTKGKVLVGVWGDTSIFDKEKTALMDILGQPGVEDHIVGVVVCSECLYRTQFKGDNEITPAVLAARISEVKNMVKNFQSKGISNIPVGCADTWNVLVDPQNVAVLKVVDTIFVNCFPYWEGLGIGSAPATFFDAIEQVKNSLHAVNPSASIAVGETGWPTEGKPFGSSVPSLENSRAFWVNVFCKLRGMGMDAYWFEAFDEPMKVNTQNMGVESHWGTYDTDGKKKFELTC</sequence>
<dbReference type="GO" id="GO:0004338">
    <property type="term" value="F:glucan exo-1,3-beta-glucosidase activity"/>
    <property type="evidence" value="ECO:0007669"/>
    <property type="project" value="UniProtKB-EC"/>
</dbReference>
<dbReference type="Gene3D" id="3.20.20.80">
    <property type="entry name" value="Glycosidases"/>
    <property type="match status" value="1"/>
</dbReference>
<evidence type="ECO:0000256" key="11">
    <source>
        <dbReference type="ARBA" id="ARBA00041761"/>
    </source>
</evidence>
<evidence type="ECO:0000256" key="2">
    <source>
        <dbReference type="ARBA" id="ARBA00008773"/>
    </source>
</evidence>
<evidence type="ECO:0000256" key="3">
    <source>
        <dbReference type="ARBA" id="ARBA00022512"/>
    </source>
</evidence>
<keyword evidence="6" id="KW-0378">Hydrolase</keyword>
<evidence type="ECO:0000256" key="1">
    <source>
        <dbReference type="ARBA" id="ARBA00004191"/>
    </source>
</evidence>
<dbReference type="Proteomes" id="UP000186594">
    <property type="component" value="Unassembled WGS sequence"/>
</dbReference>
<evidence type="ECO:0000313" key="13">
    <source>
        <dbReference type="EMBL" id="OLL22948.1"/>
    </source>
</evidence>
<dbReference type="AlphaFoldDB" id="A0A1U7LJY9"/>
<dbReference type="GO" id="GO:0009277">
    <property type="term" value="C:fungal-type cell wall"/>
    <property type="evidence" value="ECO:0007669"/>
    <property type="project" value="TreeGrafter"/>
</dbReference>
<dbReference type="SUPFAM" id="SSF51445">
    <property type="entry name" value="(Trans)glycosidases"/>
    <property type="match status" value="1"/>
</dbReference>
<protein>
    <recommendedName>
        <fullName evidence="10">glucan 1,3-beta-glucosidase</fullName>
        <ecNumber evidence="10">3.2.1.58</ecNumber>
    </recommendedName>
    <alternativeName>
        <fullName evidence="11">Exo-1,3-beta-glucanase</fullName>
    </alternativeName>
</protein>
<comment type="catalytic activity">
    <reaction evidence="9">
        <text>Successive hydrolysis of beta-D-glucose units from the non-reducing ends of (1-&gt;3)-beta-D-glucans, releasing alpha-glucose.</text>
        <dbReference type="EC" id="3.2.1.58"/>
    </reaction>
</comment>
<proteinExistence type="inferred from homology"/>
<keyword evidence="5" id="KW-0732">Signal</keyword>
<comment type="caution">
    <text evidence="13">The sequence shown here is derived from an EMBL/GenBank/DDBJ whole genome shotgun (WGS) entry which is preliminary data.</text>
</comment>
<dbReference type="GO" id="GO:0071555">
    <property type="term" value="P:cell wall organization"/>
    <property type="evidence" value="ECO:0007669"/>
    <property type="project" value="TreeGrafter"/>
</dbReference>
<dbReference type="InterPro" id="IPR000490">
    <property type="entry name" value="Glyco_hydro_17"/>
</dbReference>
<keyword evidence="8" id="KW-0326">Glycosidase</keyword>
<name>A0A1U7LJY9_NEOID</name>
<keyword evidence="7" id="KW-0325">Glycoprotein</keyword>
<evidence type="ECO:0000256" key="7">
    <source>
        <dbReference type="ARBA" id="ARBA00023180"/>
    </source>
</evidence>
<dbReference type="InterPro" id="IPR050732">
    <property type="entry name" value="Beta-glucan_modifiers"/>
</dbReference>
<reference evidence="13 14" key="1">
    <citation type="submission" date="2016-04" db="EMBL/GenBank/DDBJ databases">
        <title>Evolutionary innovation and constraint leading to complex multicellularity in the Ascomycota.</title>
        <authorList>
            <person name="Cisse O."/>
            <person name="Nguyen A."/>
            <person name="Hewitt D.A."/>
            <person name="Jedd G."/>
            <person name="Stajich J.E."/>
        </authorList>
    </citation>
    <scope>NUCLEOTIDE SEQUENCE [LARGE SCALE GENOMIC DNA]</scope>
    <source>
        <strain evidence="13 14">DAH-3</strain>
    </source>
</reference>
<evidence type="ECO:0000256" key="5">
    <source>
        <dbReference type="ARBA" id="ARBA00022729"/>
    </source>
</evidence>
<dbReference type="GO" id="GO:0042973">
    <property type="term" value="F:glucan endo-1,3-beta-D-glucosidase activity"/>
    <property type="evidence" value="ECO:0007669"/>
    <property type="project" value="TreeGrafter"/>
</dbReference>
<organism evidence="13 14">
    <name type="scientific">Neolecta irregularis (strain DAH-3)</name>
    <dbReference type="NCBI Taxonomy" id="1198029"/>
    <lineage>
        <taxon>Eukaryota</taxon>
        <taxon>Fungi</taxon>
        <taxon>Dikarya</taxon>
        <taxon>Ascomycota</taxon>
        <taxon>Taphrinomycotina</taxon>
        <taxon>Neolectales</taxon>
        <taxon>Neolectaceae</taxon>
        <taxon>Neolecta</taxon>
    </lineage>
</organism>
<evidence type="ECO:0000256" key="9">
    <source>
        <dbReference type="ARBA" id="ARBA00036824"/>
    </source>
</evidence>
<dbReference type="GO" id="GO:0005975">
    <property type="term" value="P:carbohydrate metabolic process"/>
    <property type="evidence" value="ECO:0007669"/>
    <property type="project" value="InterPro"/>
</dbReference>
<dbReference type="PANTHER" id="PTHR16631">
    <property type="entry name" value="GLUCAN 1,3-BETA-GLUCOSIDASE"/>
    <property type="match status" value="1"/>
</dbReference>
<dbReference type="Pfam" id="PF00332">
    <property type="entry name" value="Glyco_hydro_17"/>
    <property type="match status" value="1"/>
</dbReference>